<name>A0ABS9D0H8_9RHOB</name>
<proteinExistence type="predicted"/>
<evidence type="ECO:0000259" key="2">
    <source>
        <dbReference type="PROSITE" id="PS51208"/>
    </source>
</evidence>
<accession>A0ABS9D0H8</accession>
<dbReference type="RefSeq" id="WP_235227364.1">
    <property type="nucleotide sequence ID" value="NZ_JAKGAQ010000010.1"/>
</dbReference>
<gene>
    <name evidence="3" type="ORF">L0664_18375</name>
</gene>
<reference evidence="3 4" key="1">
    <citation type="submission" date="2022-01" db="EMBL/GenBank/DDBJ databases">
        <title>Octadecabacter sp. nov., isolated from a marine alga.</title>
        <authorList>
            <person name="Jin M.S."/>
            <person name="Kim H.M."/>
            <person name="Han D.M."/>
            <person name="Jung J.J."/>
            <person name="Jeon C.O."/>
        </authorList>
    </citation>
    <scope>NUCLEOTIDE SEQUENCE [LARGE SCALE GENOMIC DNA]</scope>
    <source>
        <strain evidence="3 4">G9-8</strain>
    </source>
</reference>
<dbReference type="Proteomes" id="UP001200557">
    <property type="component" value="Unassembled WGS sequence"/>
</dbReference>
<dbReference type="InterPro" id="IPR005546">
    <property type="entry name" value="Autotransporte_beta"/>
</dbReference>
<dbReference type="InterPro" id="IPR006315">
    <property type="entry name" value="OM_autotransptr_brl_dom"/>
</dbReference>
<dbReference type="Gene3D" id="2.40.128.130">
    <property type="entry name" value="Autotransporter beta-domain"/>
    <property type="match status" value="1"/>
</dbReference>
<keyword evidence="4" id="KW-1185">Reference proteome</keyword>
<dbReference type="PROSITE" id="PS51208">
    <property type="entry name" value="AUTOTRANSPORTER"/>
    <property type="match status" value="1"/>
</dbReference>
<feature type="chain" id="PRO_5045404762" evidence="1">
    <location>
        <begin position="43"/>
        <end position="727"/>
    </location>
</feature>
<sequence>MRMTSPFAPIRQTTRFRVTSASRMVSPAALMVGLLAAMPATAQDVTIADGQTVTGTVTLANEGDVLIIEQGGALDIAEGDAAFGDVDNHVFTNNGTITAGDDGIDATGDNAEISNSGVITVGSDGIVSRGTAAMISNSGVINADAGDNGIFSTGTAAVISNSWEITAVDDGIDATGDAAEISNSGVITADDDGIFSSGGAAEISNSGEITAVDDGIDATGDAAEISNSGVITADDDGIFSSGGAAVITNSGAITAVDDGIDATDAATVISNSGEITAVDNGIDASGDAAEISNSGVITADDDGIESRGDNAVVTNSGVITTLGDETAAINMQGADGQLTNTGLLSAVNGFAVSGNAGSQTVVLGTGSQILGAFDLGAGDDSVTIAGADTSSVLAMQGVENITIAEGIAGFVQTDGDTSTVTIVDLTGPSVLNDAVALRNASAHQTLNAQVGDPQSGTSGAWASLFGTSRTRGDDGVALAYDHSLAGVMAGYDTTVGGNRLGFVGGVSNSQITTESDASDITTESLFGGAYLGTRLGQLDVTASLLAGVDSYDSERLVLDNIAGFEAATGQFDGSFVSAGVQVTAGSFTLGGVQVQPSALATYTATSFDAYTEEGTTNANLDIDSRTAQTLTARGQLEATADLYGIDVAYRVGIDGRFSSEDDITLSLGDESQSFAAADSDTVLGGFLGARATFVQADQLRLTGDVEYGFAEGGDQFLAASLNVSFSF</sequence>
<organism evidence="3 4">
    <name type="scientific">Octadecabacter dasysiphoniae</name>
    <dbReference type="NCBI Taxonomy" id="2909341"/>
    <lineage>
        <taxon>Bacteria</taxon>
        <taxon>Pseudomonadati</taxon>
        <taxon>Pseudomonadota</taxon>
        <taxon>Alphaproteobacteria</taxon>
        <taxon>Rhodobacterales</taxon>
        <taxon>Roseobacteraceae</taxon>
        <taxon>Octadecabacter</taxon>
    </lineage>
</organism>
<dbReference type="SMART" id="SM00869">
    <property type="entry name" value="Autotransporter"/>
    <property type="match status" value="1"/>
</dbReference>
<dbReference type="SUPFAM" id="SSF103515">
    <property type="entry name" value="Autotransporter"/>
    <property type="match status" value="1"/>
</dbReference>
<feature type="domain" description="Autotransporter" evidence="2">
    <location>
        <begin position="453"/>
        <end position="727"/>
    </location>
</feature>
<feature type="signal peptide" evidence="1">
    <location>
        <begin position="1"/>
        <end position="42"/>
    </location>
</feature>
<dbReference type="EMBL" id="JAKGAQ010000010">
    <property type="protein sequence ID" value="MCF2873035.1"/>
    <property type="molecule type" value="Genomic_DNA"/>
</dbReference>
<evidence type="ECO:0000313" key="3">
    <source>
        <dbReference type="EMBL" id="MCF2873035.1"/>
    </source>
</evidence>
<dbReference type="NCBIfam" id="TIGR01414">
    <property type="entry name" value="autotrans_barl"/>
    <property type="match status" value="1"/>
</dbReference>
<keyword evidence="1" id="KW-0732">Signal</keyword>
<evidence type="ECO:0000313" key="4">
    <source>
        <dbReference type="Proteomes" id="UP001200557"/>
    </source>
</evidence>
<dbReference type="InterPro" id="IPR036709">
    <property type="entry name" value="Autotransporte_beta_dom_sf"/>
</dbReference>
<comment type="caution">
    <text evidence="3">The sequence shown here is derived from an EMBL/GenBank/DDBJ whole genome shotgun (WGS) entry which is preliminary data.</text>
</comment>
<dbReference type="Pfam" id="PF03797">
    <property type="entry name" value="Autotransporter"/>
    <property type="match status" value="1"/>
</dbReference>
<protein>
    <submittedName>
        <fullName evidence="3">Autotransporter domain-containing protein</fullName>
    </submittedName>
</protein>
<evidence type="ECO:0000256" key="1">
    <source>
        <dbReference type="SAM" id="SignalP"/>
    </source>
</evidence>